<evidence type="ECO:0000256" key="1">
    <source>
        <dbReference type="SAM" id="SignalP"/>
    </source>
</evidence>
<name>A0A5M9ZFJ0_9BIFI</name>
<proteinExistence type="predicted"/>
<organism evidence="2 3">
    <name type="scientific">Bifidobacterium callitrichos</name>
    <dbReference type="NCBI Taxonomy" id="762209"/>
    <lineage>
        <taxon>Bacteria</taxon>
        <taxon>Bacillati</taxon>
        <taxon>Actinomycetota</taxon>
        <taxon>Actinomycetes</taxon>
        <taxon>Bifidobacteriales</taxon>
        <taxon>Bifidobacteriaceae</taxon>
        <taxon>Bifidobacterium</taxon>
    </lineage>
</organism>
<evidence type="ECO:0008006" key="4">
    <source>
        <dbReference type="Google" id="ProtNLM"/>
    </source>
</evidence>
<accession>A0A5M9ZFJ0</accession>
<comment type="caution">
    <text evidence="2">The sequence shown here is derived from an EMBL/GenBank/DDBJ whole genome shotgun (WGS) entry which is preliminary data.</text>
</comment>
<feature type="chain" id="PRO_5039034080" description="Uridine kinase" evidence="1">
    <location>
        <begin position="25"/>
        <end position="287"/>
    </location>
</feature>
<dbReference type="AlphaFoldDB" id="A0A5M9ZFJ0"/>
<reference evidence="2 3" key="1">
    <citation type="journal article" date="2019" name="Syst. Appl. Microbiol.">
        <title>Characterization of Bifidobacterium species in feaces of the Egyptian fruit bat: Description of B. vespertilionis sp. nov. and B. rousetti sp. nov.</title>
        <authorList>
            <person name="Modesto M."/>
            <person name="Satti M."/>
            <person name="Watanabe K."/>
            <person name="Puglisi E."/>
            <person name="Morelli L."/>
            <person name="Huang C.-H."/>
            <person name="Liou J.-S."/>
            <person name="Miyashita M."/>
            <person name="Tamura T."/>
            <person name="Saito S."/>
            <person name="Mori K."/>
            <person name="Huang L."/>
            <person name="Sciavilla P."/>
            <person name="Sandri C."/>
            <person name="Spiezio C."/>
            <person name="Vitali F."/>
            <person name="Cavalieri D."/>
            <person name="Perpetuini G."/>
            <person name="Tofalo R."/>
            <person name="Bonetti A."/>
            <person name="Arita M."/>
            <person name="Mattarelli P."/>
        </authorList>
    </citation>
    <scope>NUCLEOTIDE SEQUENCE [LARGE SCALE GENOMIC DNA]</scope>
    <source>
        <strain evidence="2 3">RST27</strain>
    </source>
</reference>
<evidence type="ECO:0000313" key="2">
    <source>
        <dbReference type="EMBL" id="KAA8817222.1"/>
    </source>
</evidence>
<protein>
    <recommendedName>
        <fullName evidence="4">Uridine kinase</fullName>
    </recommendedName>
</protein>
<dbReference type="RefSeq" id="WP_150393497.1">
    <property type="nucleotide sequence ID" value="NZ_RZJP01000001.1"/>
</dbReference>
<keyword evidence="1" id="KW-0732">Signal</keyword>
<feature type="signal peptide" evidence="1">
    <location>
        <begin position="1"/>
        <end position="24"/>
    </location>
</feature>
<dbReference type="EMBL" id="RZJP01000001">
    <property type="protein sequence ID" value="KAA8817222.1"/>
    <property type="molecule type" value="Genomic_DNA"/>
</dbReference>
<sequence length="287" mass="30247">MGTVTHTFHAGVTRRIIASALAVACLLGAAACSTKPDADAAGTGATGATGAGASAGISDAAKAENARLEDTAKRFVACLTDKGIDAKTVESYSIATSSMPAKDIPKSTVVVRRLDQSGNMAGADTTDENGTDSLYPNVRLRATDDDGLWIGFTTSAELAGTPYAAKQQDYAACEQANPDFAQPPFSGSQHADPEVALAELNFARKARAAGFDWYPDPDPTNTGTHASVIIPETTSKEEFRRFLRTYKGDDWPTYNGVPFGITWSENLNDVYCEFNPGPGCDTTDGQQ</sequence>
<dbReference type="Proteomes" id="UP000326060">
    <property type="component" value="Unassembled WGS sequence"/>
</dbReference>
<gene>
    <name evidence="2" type="ORF">EMB92_01075</name>
</gene>
<evidence type="ECO:0000313" key="3">
    <source>
        <dbReference type="Proteomes" id="UP000326060"/>
    </source>
</evidence>